<dbReference type="AlphaFoldDB" id="A0A4R4DSI6"/>
<sequence>MKQSPMRKPVVALFGGTAPVEEEAAIALPPAASPAEAAGPSVSALDLTGTPKVVLLIGAGGTGKTTLARWIGEAAIEAGAPPILAAADPLNRSLASYFEDVAQPASADPAVTAAWLEALFGHLMQSPANAVVDLGGGDTSLAALLRGVPDLAEAMEAAGCPVVALHVVGPRLDDLAGVASMEAAGFKPKARAIVLNEGRADPSMSREETFGRTLRHSVYRNAVAAGAVPLWMPRIPGNAAAEVEAKRLAFGAARDGIAPDGRTVAPLGPFDRSRIRTWLAAMEREFSPVRSWLR</sequence>
<dbReference type="Gene3D" id="3.40.50.300">
    <property type="entry name" value="P-loop containing nucleotide triphosphate hydrolases"/>
    <property type="match status" value="1"/>
</dbReference>
<evidence type="ECO:0008006" key="3">
    <source>
        <dbReference type="Google" id="ProtNLM"/>
    </source>
</evidence>
<accession>A0A4R4DSI6</accession>
<keyword evidence="2" id="KW-1185">Reference proteome</keyword>
<organism evidence="1 2">
    <name type="scientific">Roseicella aquatilis</name>
    <dbReference type="NCBI Taxonomy" id="2527868"/>
    <lineage>
        <taxon>Bacteria</taxon>
        <taxon>Pseudomonadati</taxon>
        <taxon>Pseudomonadota</taxon>
        <taxon>Alphaproteobacteria</taxon>
        <taxon>Acetobacterales</taxon>
        <taxon>Roseomonadaceae</taxon>
        <taxon>Roseicella</taxon>
    </lineage>
</organism>
<name>A0A4R4DSI6_9PROT</name>
<dbReference type="RefSeq" id="WP_132285240.1">
    <property type="nucleotide sequence ID" value="NZ_SKBM01000003.1"/>
</dbReference>
<evidence type="ECO:0000313" key="2">
    <source>
        <dbReference type="Proteomes" id="UP000295023"/>
    </source>
</evidence>
<proteinExistence type="predicted"/>
<comment type="caution">
    <text evidence="1">The sequence shown here is derived from an EMBL/GenBank/DDBJ whole genome shotgun (WGS) entry which is preliminary data.</text>
</comment>
<gene>
    <name evidence="1" type="ORF">EXY23_05160</name>
</gene>
<dbReference type="EMBL" id="SKBM01000003">
    <property type="protein sequence ID" value="TCZ65559.1"/>
    <property type="molecule type" value="Genomic_DNA"/>
</dbReference>
<dbReference type="Proteomes" id="UP000295023">
    <property type="component" value="Unassembled WGS sequence"/>
</dbReference>
<dbReference type="OrthoDB" id="7269400at2"/>
<protein>
    <recommendedName>
        <fullName evidence="3">CobQ/CobB/MinD/ParA nucleotide binding domain-containing protein</fullName>
    </recommendedName>
</protein>
<reference evidence="1 2" key="1">
    <citation type="submission" date="2019-03" db="EMBL/GenBank/DDBJ databases">
        <title>Paracraurococcus aquatilis NE82 genome sequence.</title>
        <authorList>
            <person name="Zhao Y."/>
            <person name="Du Z."/>
        </authorList>
    </citation>
    <scope>NUCLEOTIDE SEQUENCE [LARGE SCALE GENOMIC DNA]</scope>
    <source>
        <strain evidence="1 2">NE82</strain>
    </source>
</reference>
<dbReference type="InterPro" id="IPR027417">
    <property type="entry name" value="P-loop_NTPase"/>
</dbReference>
<evidence type="ECO:0000313" key="1">
    <source>
        <dbReference type="EMBL" id="TCZ65559.1"/>
    </source>
</evidence>
<dbReference type="SUPFAM" id="SSF52540">
    <property type="entry name" value="P-loop containing nucleoside triphosphate hydrolases"/>
    <property type="match status" value="1"/>
</dbReference>